<organism evidence="3 4">
    <name type="scientific">Ceratocystis pirilliformis</name>
    <dbReference type="NCBI Taxonomy" id="259994"/>
    <lineage>
        <taxon>Eukaryota</taxon>
        <taxon>Fungi</taxon>
        <taxon>Dikarya</taxon>
        <taxon>Ascomycota</taxon>
        <taxon>Pezizomycotina</taxon>
        <taxon>Sordariomycetes</taxon>
        <taxon>Hypocreomycetidae</taxon>
        <taxon>Microascales</taxon>
        <taxon>Ceratocystidaceae</taxon>
        <taxon>Ceratocystis</taxon>
    </lineage>
</organism>
<protein>
    <submittedName>
        <fullName evidence="3">Arginyl-tRNA--protein transferase 1</fullName>
        <ecNumber evidence="3">2.3.2.8</ecNumber>
    </submittedName>
</protein>
<comment type="caution">
    <text evidence="3">The sequence shown here is derived from an EMBL/GenBank/DDBJ whole genome shotgun (WGS) entry which is preliminary data.</text>
</comment>
<dbReference type="PANTHER" id="PTHR21367">
    <property type="entry name" value="ARGININE-TRNA-PROTEIN TRANSFERASE 1"/>
    <property type="match status" value="1"/>
</dbReference>
<dbReference type="EC" id="2.3.2.8" evidence="3"/>
<gene>
    <name evidence="3" type="primary">ATE1</name>
    <name evidence="3" type="ORF">Cpir12675_003893</name>
</gene>
<dbReference type="SUPFAM" id="SSF55729">
    <property type="entry name" value="Acyl-CoA N-acyltransferases (Nat)"/>
    <property type="match status" value="1"/>
</dbReference>
<dbReference type="GO" id="GO:0004057">
    <property type="term" value="F:arginyl-tRNA--protein transferase activity"/>
    <property type="evidence" value="ECO:0007669"/>
    <property type="project" value="UniProtKB-EC"/>
</dbReference>
<dbReference type="InterPro" id="IPR007472">
    <property type="entry name" value="N-end_Aminoacyl_Trfase_C"/>
</dbReference>
<evidence type="ECO:0000313" key="4">
    <source>
        <dbReference type="Proteomes" id="UP001583280"/>
    </source>
</evidence>
<keyword evidence="3" id="KW-0808">Transferase</keyword>
<feature type="domain" description="N-end rule aminoacyl transferase C-terminal" evidence="2">
    <location>
        <begin position="109"/>
        <end position="245"/>
    </location>
</feature>
<dbReference type="Proteomes" id="UP001583280">
    <property type="component" value="Unassembled WGS sequence"/>
</dbReference>
<dbReference type="PANTHER" id="PTHR21367:SF1">
    <property type="entry name" value="ARGINYL-TRNA--PROTEIN TRANSFERASE 1"/>
    <property type="match status" value="1"/>
</dbReference>
<feature type="region of interest" description="Disordered" evidence="1">
    <location>
        <begin position="295"/>
        <end position="338"/>
    </location>
</feature>
<evidence type="ECO:0000313" key="3">
    <source>
        <dbReference type="EMBL" id="KAL1893875.1"/>
    </source>
</evidence>
<feature type="compositionally biased region" description="Acidic residues" evidence="1">
    <location>
        <begin position="303"/>
        <end position="330"/>
    </location>
</feature>
<keyword evidence="4" id="KW-1185">Reference proteome</keyword>
<dbReference type="InterPro" id="IPR030700">
    <property type="entry name" value="N-end_Aminoacyl_Trfase"/>
</dbReference>
<accession>A0ABR3YZQ0</accession>
<evidence type="ECO:0000256" key="1">
    <source>
        <dbReference type="SAM" id="MobiDB-lite"/>
    </source>
</evidence>
<dbReference type="InterPro" id="IPR016181">
    <property type="entry name" value="Acyl_CoA_acyltransferase"/>
</dbReference>
<keyword evidence="3" id="KW-0012">Acyltransferase</keyword>
<dbReference type="Pfam" id="PF04377">
    <property type="entry name" value="ATE_C"/>
    <property type="match status" value="1"/>
</dbReference>
<evidence type="ECO:0000259" key="2">
    <source>
        <dbReference type="Pfam" id="PF04377"/>
    </source>
</evidence>
<dbReference type="EMBL" id="JAWDJO010000100">
    <property type="protein sequence ID" value="KAL1893875.1"/>
    <property type="molecule type" value="Genomic_DNA"/>
</dbReference>
<name>A0ABR3YZQ0_9PEZI</name>
<proteinExistence type="predicted"/>
<reference evidence="3 4" key="1">
    <citation type="journal article" date="2024" name="IMA Fungus">
        <title>IMA Genome - F19 : A genome assembly and annotation guide to empower mycologists, including annotated draft genome sequences of Ceratocystis pirilliformis, Diaporthe australafricana, Fusarium ophioides, Paecilomyces lecythidis, and Sporothrix stenoceras.</title>
        <authorList>
            <person name="Aylward J."/>
            <person name="Wilson A.M."/>
            <person name="Visagie C.M."/>
            <person name="Spraker J."/>
            <person name="Barnes I."/>
            <person name="Buitendag C."/>
            <person name="Ceriani C."/>
            <person name="Del Mar Angel L."/>
            <person name="du Plessis D."/>
            <person name="Fuchs T."/>
            <person name="Gasser K."/>
            <person name="Kramer D."/>
            <person name="Li W."/>
            <person name="Munsamy K."/>
            <person name="Piso A."/>
            <person name="Price J.L."/>
            <person name="Sonnekus B."/>
            <person name="Thomas C."/>
            <person name="van der Nest A."/>
            <person name="van Dijk A."/>
            <person name="van Heerden A."/>
            <person name="van Vuuren N."/>
            <person name="Yilmaz N."/>
            <person name="Duong T.A."/>
            <person name="van der Merwe N.A."/>
            <person name="Wingfield M.J."/>
            <person name="Wingfield B.D."/>
        </authorList>
    </citation>
    <scope>NUCLEOTIDE SEQUENCE [LARGE SCALE GENOMIC DNA]</scope>
    <source>
        <strain evidence="3 4">CMW 12675</strain>
    </source>
</reference>
<sequence>MNTMDDETPVYSSTLNYLTPIVRLDSTRYKPTRNQRQALNKFNRYILGDEYIKTAARLHPRSREEARQRDTHFDLASRIHEAEYRHLKMPPKPAHKFTVTLEDDSYTDEKLAVYQHYQRTVHKEEQESLTKRSFARFLCNSPLRRGKFEAEDGTERDIGSFHQCYRIDGKLVAVGILDLLPHCVSSVYFMYDESLSKFSPGKLSAMMEISLALERGYKWWYAGFYIHSSPKMKYKMDFSPQYILDASEYEYMQVDSVILSLLDRPYCDLKASYKQWNDNAKAGIDNNTFGFHEKASTKGSGDACEDNDKDDEYMTADDEDDDDDSKDDDQDSRSQHSRNIFLLNTRMPGIPTLDTIRKLNLDNIPLRIRSTGYTLITGDISYWKSEEVDDFPGLKASIVELVAALGDMNIVSQVCLEFMR</sequence>